<dbReference type="HOGENOM" id="CLU_2057539_0_0_0"/>
<evidence type="ECO:0000313" key="1">
    <source>
        <dbReference type="EMBL" id="AAF12333.1"/>
    </source>
</evidence>
<organism evidence="1 2">
    <name type="scientific">Deinococcus radiodurans (strain ATCC 13939 / DSM 20539 / JCM 16871 / CCUG 27074 / LMG 4051 / NBRC 15346 / NCIMB 9279 / VKM B-1422 / R1)</name>
    <dbReference type="NCBI Taxonomy" id="243230"/>
    <lineage>
        <taxon>Bacteria</taxon>
        <taxon>Thermotogati</taxon>
        <taxon>Deinococcota</taxon>
        <taxon>Deinococci</taxon>
        <taxon>Deinococcales</taxon>
        <taxon>Deinococcaceae</taxon>
        <taxon>Deinococcus</taxon>
    </lineage>
</organism>
<accession>Q9RZ53</accession>
<keyword evidence="2" id="KW-1185">Reference proteome</keyword>
<sequence>MAGQTNPRDAPACIALAQRQVGDAGGWTPEQWQAQLTDDGAVRPVEGVQQMFYRPYKTAIAYLLRPRVTARVEGDVSEQYGDLTATVENLRELDAEWVAGRIPPEAVSADTWDSTITWGGW</sequence>
<dbReference type="AlphaFoldDB" id="Q9RZ53"/>
<dbReference type="GeneID" id="69518995"/>
<proteinExistence type="predicted"/>
<gene>
    <name evidence="1" type="ordered locus">DR_A0101</name>
</gene>
<dbReference type="EMBL" id="AE001825">
    <property type="protein sequence ID" value="AAF12333.1"/>
    <property type="molecule type" value="Genomic_DNA"/>
</dbReference>
<reference evidence="1 2" key="1">
    <citation type="journal article" date="1999" name="Science">
        <title>Genome sequence of the radioresistant bacterium Deinococcus radiodurans R1.</title>
        <authorList>
            <person name="White O."/>
            <person name="Eisen J.A."/>
            <person name="Heidelberg J.F."/>
            <person name="Hickey E.K."/>
            <person name="Peterson J.D."/>
            <person name="Dodson R.J."/>
            <person name="Haft D.H."/>
            <person name="Gwinn M.L."/>
            <person name="Nelson W.C."/>
            <person name="Richardson D.L."/>
            <person name="Moffat K.S."/>
            <person name="Qin H."/>
            <person name="Jiang L."/>
            <person name="Pamphile W."/>
            <person name="Crosby M."/>
            <person name="Shen M."/>
            <person name="Vamathevan J.J."/>
            <person name="Lam P."/>
            <person name="McDonald L."/>
            <person name="Utterback T."/>
            <person name="Zalewski C."/>
            <person name="Makarova K.S."/>
            <person name="Aravind L."/>
            <person name="Daly M.J."/>
            <person name="Minton K.W."/>
            <person name="Fleischmann R.D."/>
            <person name="Ketchum K.A."/>
            <person name="Nelson K.E."/>
            <person name="Salzberg S."/>
            <person name="Smith H.O."/>
            <person name="Venter J.C."/>
            <person name="Fraser C.M."/>
        </authorList>
    </citation>
    <scope>NUCLEOTIDE SEQUENCE [LARGE SCALE GENOMIC DNA]</scope>
    <source>
        <strain evidence="2">ATCC 13939 / DSM 20539 / JCM 16871 / LMG 4051 / NBRC 15346 / NCIMB 9279 / R1 / VKM B-1422</strain>
    </source>
</reference>
<dbReference type="RefSeq" id="WP_010889360.1">
    <property type="nucleotide sequence ID" value="NC_001264.1"/>
</dbReference>
<dbReference type="EnsemblBacteria" id="AAF12333">
    <property type="protein sequence ID" value="AAF12333"/>
    <property type="gene ID" value="DR_A0101"/>
</dbReference>
<dbReference type="OrthoDB" id="71355at2"/>
<dbReference type="PaxDb" id="243230-DR_A0101"/>
<dbReference type="InParanoid" id="Q9RZ53"/>
<dbReference type="PATRIC" id="fig|243230.17.peg.2987"/>
<dbReference type="Proteomes" id="UP000002524">
    <property type="component" value="Chromosome 2"/>
</dbReference>
<dbReference type="KEGG" id="dra:DR_A0101"/>
<protein>
    <submittedName>
        <fullName evidence="1">Uncharacterized protein</fullName>
    </submittedName>
</protein>
<dbReference type="STRING" id="243230.DR_A0101"/>
<dbReference type="PIR" id="G75604">
    <property type="entry name" value="G75604"/>
</dbReference>
<name>Q9RZ53_DEIRA</name>
<evidence type="ECO:0000313" key="2">
    <source>
        <dbReference type="Proteomes" id="UP000002524"/>
    </source>
</evidence>